<gene>
    <name evidence="1" type="ORF">H8712_11680</name>
</gene>
<dbReference type="Proteomes" id="UP000661649">
    <property type="component" value="Unassembled WGS sequence"/>
</dbReference>
<accession>A0ABR7PEN0</accession>
<dbReference type="EMBL" id="JACRTP010000004">
    <property type="protein sequence ID" value="MBC8629266.1"/>
    <property type="molecule type" value="Genomic_DNA"/>
</dbReference>
<reference evidence="1 2" key="1">
    <citation type="submission" date="2020-08" db="EMBL/GenBank/DDBJ databases">
        <title>Genome public.</title>
        <authorList>
            <person name="Liu C."/>
            <person name="Sun Q."/>
        </authorList>
    </citation>
    <scope>NUCLEOTIDE SEQUENCE [LARGE SCALE GENOMIC DNA]</scope>
    <source>
        <strain evidence="1 2">3_YM_SP_D4_24.mj</strain>
    </source>
</reference>
<dbReference type="SUPFAM" id="SSF82171">
    <property type="entry name" value="DPP6 N-terminal domain-like"/>
    <property type="match status" value="1"/>
</dbReference>
<name>A0ABR7PEN0_9FIRM</name>
<evidence type="ECO:0000313" key="1">
    <source>
        <dbReference type="EMBL" id="MBC8629266.1"/>
    </source>
</evidence>
<protein>
    <submittedName>
        <fullName evidence="1">Uncharacterized protein</fullName>
    </submittedName>
</protein>
<evidence type="ECO:0000313" key="2">
    <source>
        <dbReference type="Proteomes" id="UP000661649"/>
    </source>
</evidence>
<organism evidence="1 2">
    <name type="scientific">Blautia stercoris</name>
    <dbReference type="NCBI Taxonomy" id="871664"/>
    <lineage>
        <taxon>Bacteria</taxon>
        <taxon>Bacillati</taxon>
        <taxon>Bacillota</taxon>
        <taxon>Clostridia</taxon>
        <taxon>Lachnospirales</taxon>
        <taxon>Lachnospiraceae</taxon>
        <taxon>Blautia</taxon>
    </lineage>
</organism>
<dbReference type="RefSeq" id="WP_187558892.1">
    <property type="nucleotide sequence ID" value="NZ_JACRTP010000004.1"/>
</dbReference>
<comment type="caution">
    <text evidence="1">The sequence shown here is derived from an EMBL/GenBank/DDBJ whole genome shotgun (WGS) entry which is preliminary data.</text>
</comment>
<proteinExistence type="predicted"/>
<sequence>MKKILTKAGILLLVFILGVIGFSSLMNKETTDNKMDLEEATLPVMSMKIGGEKANLMYGHAGQMQVDFMRESLTPLETDKELTVSITPNGHKIKDLVYEVRTSDGSKVIENDKIKNFKKDGEDKTVTFSLRKSILMNQEYSLAFTLTTDEGEYYYYTRILQRSGLNTEKYLQFAKQFSEDTFDSDARSEIVSYLESDDSTRNNSFLDVNIHSSVSMVMWGDLNPSVLSEGIPVIKDINGTTGSVTLTYYITAEDDDKNQELYQVEEFYRMRYDGSKMYLLNFNRSTKQIFTGDSSSIANGRVNLGVTSKNVQYVANKTGEIFAFVQQGDIWSYNTATNKLVQVFSFRKQDAIQNFDARENISQHDFKIIRVEESGDIDFVVYGYMNRGEREGQTGTAVYHYYSDQNVLEEKVFIPSLSSYEFMKQDVQVLSYVSTDNMLYLYQQKKLYRINLSEKTYEVVKDGIDTQCFFTSNSNRHIAWLEEMKLFDSSNIIELDLETGEQKKITASDGTRIRAFGFINEDLVYGVADESDIKTDSTGSFYYAMNELRIQNFDGELVKSYAEDGVYITDVKISQGLIELSRAQWQNDHYAEITSDHIMNNVKTKEEEVASIATVTTTRQAGITRLVYSDENKNKNPLVSVPKWMVLEDSTTLELDEGTDDTNYYYVYANGGLYGIYTDVASAVQEADAQTGVVLNRAQQYVWERGNTKTKVTLNVAEIPDWFKSAKTDVSYLEEQLGDGGTVMNLTGCTLEEVLYQVSAQRPVIVSLGDAGNRVIVGYDAYNTLLYNPADQTTSYMGINDSTAAFEAAGNVFISYIEKKIE</sequence>
<keyword evidence="2" id="KW-1185">Reference proteome</keyword>